<accession>A0A0C9TL91</accession>
<reference evidence="3" key="2">
    <citation type="submission" date="2015-01" db="EMBL/GenBank/DDBJ databases">
        <title>Evolutionary Origins and Diversification of the Mycorrhizal Mutualists.</title>
        <authorList>
            <consortium name="DOE Joint Genome Institute"/>
            <consortium name="Mycorrhizal Genomics Consortium"/>
            <person name="Kohler A."/>
            <person name="Kuo A."/>
            <person name="Nagy L.G."/>
            <person name="Floudas D."/>
            <person name="Copeland A."/>
            <person name="Barry K.W."/>
            <person name="Cichocki N."/>
            <person name="Veneault-Fourrey C."/>
            <person name="LaButti K."/>
            <person name="Lindquist E.A."/>
            <person name="Lipzen A."/>
            <person name="Lundell T."/>
            <person name="Morin E."/>
            <person name="Murat C."/>
            <person name="Riley R."/>
            <person name="Ohm R."/>
            <person name="Sun H."/>
            <person name="Tunlid A."/>
            <person name="Henrissat B."/>
            <person name="Grigoriev I.V."/>
            <person name="Hibbett D.S."/>
            <person name="Martin F."/>
        </authorList>
    </citation>
    <scope>NUCLEOTIDE SEQUENCE [LARGE SCALE GENOMIC DNA]</scope>
    <source>
        <strain evidence="3">ATCC 200175</strain>
    </source>
</reference>
<protein>
    <submittedName>
        <fullName evidence="2">Uncharacterized protein</fullName>
    </submittedName>
</protein>
<dbReference type="Proteomes" id="UP000053647">
    <property type="component" value="Unassembled WGS sequence"/>
</dbReference>
<evidence type="ECO:0000313" key="2">
    <source>
        <dbReference type="EMBL" id="KIJ08086.1"/>
    </source>
</evidence>
<name>A0A0C9TL91_PAXIN</name>
<keyword evidence="3" id="KW-1185">Reference proteome</keyword>
<organism evidence="2 3">
    <name type="scientific">Paxillus involutus ATCC 200175</name>
    <dbReference type="NCBI Taxonomy" id="664439"/>
    <lineage>
        <taxon>Eukaryota</taxon>
        <taxon>Fungi</taxon>
        <taxon>Dikarya</taxon>
        <taxon>Basidiomycota</taxon>
        <taxon>Agaricomycotina</taxon>
        <taxon>Agaricomycetes</taxon>
        <taxon>Agaricomycetidae</taxon>
        <taxon>Boletales</taxon>
        <taxon>Paxilineae</taxon>
        <taxon>Paxillaceae</taxon>
        <taxon>Paxillus</taxon>
    </lineage>
</organism>
<reference evidence="2 3" key="1">
    <citation type="submission" date="2014-06" db="EMBL/GenBank/DDBJ databases">
        <authorList>
            <consortium name="DOE Joint Genome Institute"/>
            <person name="Kuo A."/>
            <person name="Kohler A."/>
            <person name="Nagy L.G."/>
            <person name="Floudas D."/>
            <person name="Copeland A."/>
            <person name="Barry K.W."/>
            <person name="Cichocki N."/>
            <person name="Veneault-Fourrey C."/>
            <person name="LaButti K."/>
            <person name="Lindquist E.A."/>
            <person name="Lipzen A."/>
            <person name="Lundell T."/>
            <person name="Morin E."/>
            <person name="Murat C."/>
            <person name="Sun H."/>
            <person name="Tunlid A."/>
            <person name="Henrissat B."/>
            <person name="Grigoriev I.V."/>
            <person name="Hibbett D.S."/>
            <person name="Martin F."/>
            <person name="Nordberg H.P."/>
            <person name="Cantor M.N."/>
            <person name="Hua S.X."/>
        </authorList>
    </citation>
    <scope>NUCLEOTIDE SEQUENCE [LARGE SCALE GENOMIC DNA]</scope>
    <source>
        <strain evidence="2 3">ATCC 200175</strain>
    </source>
</reference>
<dbReference type="AlphaFoldDB" id="A0A0C9TL91"/>
<evidence type="ECO:0000256" key="1">
    <source>
        <dbReference type="SAM" id="MobiDB-lite"/>
    </source>
</evidence>
<feature type="region of interest" description="Disordered" evidence="1">
    <location>
        <begin position="22"/>
        <end position="50"/>
    </location>
</feature>
<gene>
    <name evidence="2" type="ORF">PAXINDRAFT_173099</name>
</gene>
<dbReference type="HOGENOM" id="CLU_2688491_0_0_1"/>
<proteinExistence type="predicted"/>
<evidence type="ECO:0000313" key="3">
    <source>
        <dbReference type="Proteomes" id="UP000053647"/>
    </source>
</evidence>
<sequence>MAVVANLTRGGDRLVTFADVGSPSAKLSSPDCDSAKRHDVRPRLQQGGKSVPYHRRVRSEVIASTWAVCKMHKY</sequence>
<dbReference type="EMBL" id="KN819704">
    <property type="protein sequence ID" value="KIJ08086.1"/>
    <property type="molecule type" value="Genomic_DNA"/>
</dbReference>